<feature type="compositionally biased region" description="Basic and acidic residues" evidence="1">
    <location>
        <begin position="43"/>
        <end position="62"/>
    </location>
</feature>
<feature type="compositionally biased region" description="Basic and acidic residues" evidence="1">
    <location>
        <begin position="375"/>
        <end position="392"/>
    </location>
</feature>
<evidence type="ECO:0000313" key="2">
    <source>
        <dbReference type="EMBL" id="KAK7482322.1"/>
    </source>
</evidence>
<comment type="caution">
    <text evidence="2">The sequence shown here is derived from an EMBL/GenBank/DDBJ whole genome shotgun (WGS) entry which is preliminary data.</text>
</comment>
<dbReference type="EMBL" id="JACVVK020000247">
    <property type="protein sequence ID" value="KAK7482322.1"/>
    <property type="molecule type" value="Genomic_DNA"/>
</dbReference>
<dbReference type="Gene3D" id="1.25.10.10">
    <property type="entry name" value="Leucine-rich Repeat Variant"/>
    <property type="match status" value="1"/>
</dbReference>
<dbReference type="InterPro" id="IPR016024">
    <property type="entry name" value="ARM-type_fold"/>
</dbReference>
<feature type="region of interest" description="Disordered" evidence="1">
    <location>
        <begin position="156"/>
        <end position="187"/>
    </location>
</feature>
<feature type="compositionally biased region" description="Basic and acidic residues" evidence="1">
    <location>
        <begin position="480"/>
        <end position="499"/>
    </location>
</feature>
<feature type="region of interest" description="Disordered" evidence="1">
    <location>
        <begin position="375"/>
        <end position="430"/>
    </location>
</feature>
<proteinExistence type="predicted"/>
<feature type="region of interest" description="Disordered" evidence="1">
    <location>
        <begin position="480"/>
        <end position="507"/>
    </location>
</feature>
<feature type="region of interest" description="Disordered" evidence="1">
    <location>
        <begin position="33"/>
        <end position="62"/>
    </location>
</feature>
<name>A0ABD0K5F8_9CAEN</name>
<dbReference type="Proteomes" id="UP001519460">
    <property type="component" value="Unassembled WGS sequence"/>
</dbReference>
<feature type="compositionally biased region" description="Pro residues" evidence="1">
    <location>
        <begin position="159"/>
        <end position="173"/>
    </location>
</feature>
<evidence type="ECO:0000256" key="1">
    <source>
        <dbReference type="SAM" id="MobiDB-lite"/>
    </source>
</evidence>
<accession>A0ABD0K5F8</accession>
<dbReference type="SUPFAM" id="SSF48371">
    <property type="entry name" value="ARM repeat"/>
    <property type="match status" value="1"/>
</dbReference>
<feature type="non-terminal residue" evidence="2">
    <location>
        <position position="535"/>
    </location>
</feature>
<gene>
    <name evidence="2" type="ORF">BaRGS_00026450</name>
</gene>
<keyword evidence="3" id="KW-1185">Reference proteome</keyword>
<organism evidence="2 3">
    <name type="scientific">Batillaria attramentaria</name>
    <dbReference type="NCBI Taxonomy" id="370345"/>
    <lineage>
        <taxon>Eukaryota</taxon>
        <taxon>Metazoa</taxon>
        <taxon>Spiralia</taxon>
        <taxon>Lophotrochozoa</taxon>
        <taxon>Mollusca</taxon>
        <taxon>Gastropoda</taxon>
        <taxon>Caenogastropoda</taxon>
        <taxon>Sorbeoconcha</taxon>
        <taxon>Cerithioidea</taxon>
        <taxon>Batillariidae</taxon>
        <taxon>Batillaria</taxon>
    </lineage>
</organism>
<evidence type="ECO:0000313" key="3">
    <source>
        <dbReference type="Proteomes" id="UP001519460"/>
    </source>
</evidence>
<reference evidence="2 3" key="1">
    <citation type="journal article" date="2023" name="Sci. Data">
        <title>Genome assembly of the Korean intertidal mud-creeper Batillaria attramentaria.</title>
        <authorList>
            <person name="Patra A.K."/>
            <person name="Ho P.T."/>
            <person name="Jun S."/>
            <person name="Lee S.J."/>
            <person name="Kim Y."/>
            <person name="Won Y.J."/>
        </authorList>
    </citation>
    <scope>NUCLEOTIDE SEQUENCE [LARGE SCALE GENOMIC DNA]</scope>
    <source>
        <strain evidence="2">Wonlab-2016</strain>
    </source>
</reference>
<dbReference type="AlphaFoldDB" id="A0ABD0K5F8"/>
<dbReference type="InterPro" id="IPR011989">
    <property type="entry name" value="ARM-like"/>
</dbReference>
<sequence>MTNKFVFFLSRHEAIQEKRYATPEEMEEYNKRMMAPTLPNSQFKEKPELKPEEKEEKESFEEALKRKARDVLDEEPVEVESQKRRLDSWVTNGHCRCSNKQKRDCLEFSDIKKLPSAVSALSVADLERASSTKLKPPVPAPSYSIQRRLSAPILHEPLELPPPKEPTPTPQPEPESQGLAVVSSSAVPTKERQSIWKKVKTTHDIMKGLNKEQWFHKTVAFTLDSVFDTLVEQLDSTAEGPVVVKVVKDYLHELARKFKFKPEMISKAVDRLMSLVNSADVDSKLAILDLLPDLHSPHSKMLPCILRLLCKFLGDKEPAVQQKLVATLKRYGVQNQGDLLARMKEVGLVKSPESHTREISLNTVAKRLKEQARAAKLKLTPETERSDQRDSESLESSESEELYTPYTGDHPLSVLPDDSEEEEEREMRGGHIERIRSLQVGTVLIPEQFIMERYAEAEQTFLDNLKRQESLARLKLAKQKKQESRARVEEQESRARLEKQASLAGLTSSSSIQFLRLGESRRTLQRSLSGDGMKG</sequence>
<evidence type="ECO:0008006" key="4">
    <source>
        <dbReference type="Google" id="ProtNLM"/>
    </source>
</evidence>
<protein>
    <recommendedName>
        <fullName evidence="4">TOG domain-containing protein</fullName>
    </recommendedName>
</protein>